<dbReference type="Proteomes" id="UP001058074">
    <property type="component" value="Unassembled WGS sequence"/>
</dbReference>
<gene>
    <name evidence="1" type="ORF">rsdtw13_11440</name>
</gene>
<comment type="caution">
    <text evidence="1">The sequence shown here is derived from an EMBL/GenBank/DDBJ whole genome shotgun (WGS) entry which is preliminary data.</text>
</comment>
<sequence>MSTLNYHCKWRLELAKQICEKIKSVEGTKGIKAIIAGGSVARGYADEYSDVEIPIFWDELPNENIRKLIIKELNAEYFYPYNHEAREDNIIVNGFKIDLWHITLEQEEKVIKSVIKDFKIDFGSSNAIDTIRTCIPMFGEDIVNSWKAKVKEYPRQIAIENINKALQSINSTQVELYLQRENSTLLFEHIANLQKSIFIILLALNKGYFPTFKWMYKSLESFKIKPDNIEQRFRDVFNYSPKEAFENTLVIMFETLDMINNIYPEINTKIVLSKLKSARIPHIHPVYI</sequence>
<reference evidence="1" key="1">
    <citation type="journal article" date="2025" name="Int. J. Syst. Evol. Microbiol.">
        <title>Inconstantimicrobium mannanitabidum sp. nov., a novel member of the family Clostridiaceae isolated from anoxic soil under the treatment of reductive soil disinfestation.</title>
        <authorList>
            <person name="Ueki A."/>
            <person name="Tonouchi A."/>
            <person name="Honma S."/>
            <person name="Kaku N."/>
            <person name="Ueki K."/>
        </authorList>
    </citation>
    <scope>NUCLEOTIDE SEQUENCE</scope>
    <source>
        <strain evidence="1">TW13</strain>
    </source>
</reference>
<protein>
    <submittedName>
        <fullName evidence="1">Uncharacterized protein</fullName>
    </submittedName>
</protein>
<dbReference type="EMBL" id="BROD01000001">
    <property type="protein sequence ID" value="GKX65886.1"/>
    <property type="molecule type" value="Genomic_DNA"/>
</dbReference>
<accession>A0ACB5RA21</accession>
<keyword evidence="2" id="KW-1185">Reference proteome</keyword>
<organism evidence="1 2">
    <name type="scientific">Inconstantimicrobium mannanitabidum</name>
    <dbReference type="NCBI Taxonomy" id="1604901"/>
    <lineage>
        <taxon>Bacteria</taxon>
        <taxon>Bacillati</taxon>
        <taxon>Bacillota</taxon>
        <taxon>Clostridia</taxon>
        <taxon>Eubacteriales</taxon>
        <taxon>Clostridiaceae</taxon>
        <taxon>Inconstantimicrobium</taxon>
    </lineage>
</organism>
<name>A0ACB5RA21_9CLOT</name>
<evidence type="ECO:0000313" key="1">
    <source>
        <dbReference type="EMBL" id="GKX65886.1"/>
    </source>
</evidence>
<proteinExistence type="predicted"/>
<evidence type="ECO:0000313" key="2">
    <source>
        <dbReference type="Proteomes" id="UP001058074"/>
    </source>
</evidence>